<dbReference type="SUPFAM" id="SSF53098">
    <property type="entry name" value="Ribonuclease H-like"/>
    <property type="match status" value="1"/>
</dbReference>
<evidence type="ECO:0000256" key="9">
    <source>
        <dbReference type="ARBA" id="ARBA00023172"/>
    </source>
</evidence>
<dbReference type="GO" id="GO:0016787">
    <property type="term" value="F:hydrolase activity"/>
    <property type="evidence" value="ECO:0007669"/>
    <property type="project" value="UniProtKB-KW"/>
</dbReference>
<reference evidence="11" key="1">
    <citation type="submission" date="2020-11" db="EMBL/GenBank/DDBJ databases">
        <authorList>
            <person name="Whitehead M."/>
        </authorList>
    </citation>
    <scope>NUCLEOTIDE SEQUENCE</scope>
    <source>
        <strain evidence="11">EGII</strain>
    </source>
</reference>
<keyword evidence="8" id="KW-0239">DNA-directed DNA polymerase</keyword>
<dbReference type="GO" id="GO:0006310">
    <property type="term" value="P:DNA recombination"/>
    <property type="evidence" value="ECO:0007669"/>
    <property type="project" value="UniProtKB-KW"/>
</dbReference>
<evidence type="ECO:0000256" key="3">
    <source>
        <dbReference type="ARBA" id="ARBA00022759"/>
    </source>
</evidence>
<accession>A0A811UV72</accession>
<evidence type="ECO:0000259" key="10">
    <source>
        <dbReference type="PROSITE" id="PS50994"/>
    </source>
</evidence>
<protein>
    <submittedName>
        <fullName evidence="11">(Mediterranean fruit fly) hypothetical protein</fullName>
    </submittedName>
</protein>
<keyword evidence="3" id="KW-0255">Endonuclease</keyword>
<keyword evidence="6" id="KW-0229">DNA integration</keyword>
<keyword evidence="9" id="KW-0233">DNA recombination</keyword>
<evidence type="ECO:0000256" key="8">
    <source>
        <dbReference type="ARBA" id="ARBA00022932"/>
    </source>
</evidence>
<comment type="caution">
    <text evidence="11">The sequence shown here is derived from an EMBL/GenBank/DDBJ whole genome shotgun (WGS) entry which is preliminary data.</text>
</comment>
<dbReference type="InterPro" id="IPR036397">
    <property type="entry name" value="RNaseH_sf"/>
</dbReference>
<dbReference type="AlphaFoldDB" id="A0A811UV72"/>
<keyword evidence="7" id="KW-0695">RNA-directed DNA polymerase</keyword>
<keyword evidence="2" id="KW-0479">Metal-binding</keyword>
<gene>
    <name evidence="11" type="ORF">CCAP1982_LOCUS9426</name>
    <name evidence="12" type="ORF">CCAP1982_LOCUS9428</name>
</gene>
<evidence type="ECO:0000256" key="7">
    <source>
        <dbReference type="ARBA" id="ARBA00022918"/>
    </source>
</evidence>
<dbReference type="EMBL" id="CAJHJT010000023">
    <property type="protein sequence ID" value="CAD7000953.1"/>
    <property type="molecule type" value="Genomic_DNA"/>
</dbReference>
<keyword evidence="8" id="KW-0548">Nucleotidyltransferase</keyword>
<evidence type="ECO:0000256" key="4">
    <source>
        <dbReference type="ARBA" id="ARBA00022801"/>
    </source>
</evidence>
<feature type="domain" description="Integrase catalytic" evidence="10">
    <location>
        <begin position="1"/>
        <end position="108"/>
    </location>
</feature>
<dbReference type="GO" id="GO:0003676">
    <property type="term" value="F:nucleic acid binding"/>
    <property type="evidence" value="ECO:0007669"/>
    <property type="project" value="InterPro"/>
</dbReference>
<dbReference type="PROSITE" id="PS50994">
    <property type="entry name" value="INTEGRASE"/>
    <property type="match status" value="1"/>
</dbReference>
<evidence type="ECO:0000313" key="12">
    <source>
        <dbReference type="EMBL" id="CAD7000955.1"/>
    </source>
</evidence>
<dbReference type="GO" id="GO:0004519">
    <property type="term" value="F:endonuclease activity"/>
    <property type="evidence" value="ECO:0007669"/>
    <property type="project" value="UniProtKB-KW"/>
</dbReference>
<dbReference type="EMBL" id="CAJHJT010000023">
    <property type="protein sequence ID" value="CAD7000955.1"/>
    <property type="molecule type" value="Genomic_DNA"/>
</dbReference>
<dbReference type="PANTHER" id="PTHR42648:SF11">
    <property type="entry name" value="TRANSPOSON TY4-P GAG-POL POLYPROTEIN"/>
    <property type="match status" value="1"/>
</dbReference>
<keyword evidence="13" id="KW-1185">Reference proteome</keyword>
<dbReference type="Proteomes" id="UP000606786">
    <property type="component" value="Unassembled WGS sequence"/>
</dbReference>
<organism evidence="11 13">
    <name type="scientific">Ceratitis capitata</name>
    <name type="common">Mediterranean fruit fly</name>
    <name type="synonym">Tephritis capitata</name>
    <dbReference type="NCBI Taxonomy" id="7213"/>
    <lineage>
        <taxon>Eukaryota</taxon>
        <taxon>Metazoa</taxon>
        <taxon>Ecdysozoa</taxon>
        <taxon>Arthropoda</taxon>
        <taxon>Hexapoda</taxon>
        <taxon>Insecta</taxon>
        <taxon>Pterygota</taxon>
        <taxon>Neoptera</taxon>
        <taxon>Endopterygota</taxon>
        <taxon>Diptera</taxon>
        <taxon>Brachycera</taxon>
        <taxon>Muscomorpha</taxon>
        <taxon>Tephritoidea</taxon>
        <taxon>Tephritidae</taxon>
        <taxon>Ceratitis</taxon>
        <taxon>Ceratitis</taxon>
    </lineage>
</organism>
<evidence type="ECO:0000256" key="6">
    <source>
        <dbReference type="ARBA" id="ARBA00022908"/>
    </source>
</evidence>
<dbReference type="PANTHER" id="PTHR42648">
    <property type="entry name" value="TRANSPOSASE, PUTATIVE-RELATED"/>
    <property type="match status" value="1"/>
</dbReference>
<name>A0A811UV72_CERCA</name>
<dbReference type="GO" id="GO:0003887">
    <property type="term" value="F:DNA-directed DNA polymerase activity"/>
    <property type="evidence" value="ECO:0007669"/>
    <property type="project" value="UniProtKB-KW"/>
</dbReference>
<keyword evidence="8" id="KW-0808">Transferase</keyword>
<keyword evidence="4" id="KW-0378">Hydrolase</keyword>
<dbReference type="GO" id="GO:0046872">
    <property type="term" value="F:metal ion binding"/>
    <property type="evidence" value="ECO:0007669"/>
    <property type="project" value="UniProtKB-KW"/>
</dbReference>
<evidence type="ECO:0000256" key="2">
    <source>
        <dbReference type="ARBA" id="ARBA00022723"/>
    </source>
</evidence>
<dbReference type="InterPro" id="IPR039537">
    <property type="entry name" value="Retrotran_Ty1/copia-like"/>
</dbReference>
<evidence type="ECO:0000256" key="1">
    <source>
        <dbReference type="ARBA" id="ARBA00022722"/>
    </source>
</evidence>
<keyword evidence="5" id="KW-0460">Magnesium</keyword>
<evidence type="ECO:0000256" key="5">
    <source>
        <dbReference type="ARBA" id="ARBA00022842"/>
    </source>
</evidence>
<dbReference type="GO" id="GO:0003964">
    <property type="term" value="F:RNA-directed DNA polymerase activity"/>
    <property type="evidence" value="ECO:0007669"/>
    <property type="project" value="UniProtKB-KW"/>
</dbReference>
<dbReference type="GO" id="GO:0015074">
    <property type="term" value="P:DNA integration"/>
    <property type="evidence" value="ECO:0007669"/>
    <property type="project" value="UniProtKB-KW"/>
</dbReference>
<keyword evidence="1" id="KW-0540">Nuclease</keyword>
<proteinExistence type="predicted"/>
<dbReference type="InterPro" id="IPR012337">
    <property type="entry name" value="RNaseH-like_sf"/>
</dbReference>
<evidence type="ECO:0000313" key="11">
    <source>
        <dbReference type="EMBL" id="CAD7000953.1"/>
    </source>
</evidence>
<sequence length="121" mass="13705">MVERQTENNINILRSDYGTEYINTAFDKYLKEEGIVRQLTVPYTPQQNGVAERFNRTLIEMARCMIVSSAADESLWAEAVNFAAYLRNRAPTKAVNNITPFEAFHGYTPAVGHLREFGSLA</sequence>
<dbReference type="InterPro" id="IPR001584">
    <property type="entry name" value="Integrase_cat-core"/>
</dbReference>
<dbReference type="Gene3D" id="3.30.420.10">
    <property type="entry name" value="Ribonuclease H-like superfamily/Ribonuclease H"/>
    <property type="match status" value="1"/>
</dbReference>
<evidence type="ECO:0000313" key="13">
    <source>
        <dbReference type="Proteomes" id="UP000606786"/>
    </source>
</evidence>